<keyword evidence="8" id="KW-1185">Reference proteome</keyword>
<sequence>MLDKGLFAIMAVLLLLALSACNNSENASAENEGKVLKVGSTGLVYPFSFKEGEKLQGFDIEVVEKIADKLGYEIDWQLTDFSGLMGQLESGKLDTVANQVAVTAVREEKFNFSEAYAYDGTQIIVKKDNNDIESVEDLKGKKVASVLGSNHAANLEGLDFANEIDIKTYEAHDGMLNELDFGRIDAYANGKNILLAEIEKSGLPLKAVGDPISKERVAFPFVKDDKNDELIEAFNQALAELHEDGTLKELSEKYFKEDVTVEKVSN</sequence>
<comment type="similarity">
    <text evidence="2 4">Belongs to the bacterial solute-binding protein 3 family.</text>
</comment>
<protein>
    <submittedName>
        <fullName evidence="7">Amino acid ABC transporter substrate-binding protein</fullName>
    </submittedName>
</protein>
<evidence type="ECO:0000313" key="7">
    <source>
        <dbReference type="EMBL" id="MFC5590574.1"/>
    </source>
</evidence>
<dbReference type="Gene3D" id="3.40.190.10">
    <property type="entry name" value="Periplasmic binding protein-like II"/>
    <property type="match status" value="2"/>
</dbReference>
<feature type="chain" id="PRO_5047500896" evidence="5">
    <location>
        <begin position="30"/>
        <end position="266"/>
    </location>
</feature>
<evidence type="ECO:0000259" key="6">
    <source>
        <dbReference type="SMART" id="SM00062"/>
    </source>
</evidence>
<dbReference type="CDD" id="cd13709">
    <property type="entry name" value="PBP2_YxeM"/>
    <property type="match status" value="1"/>
</dbReference>
<dbReference type="SMART" id="SM00062">
    <property type="entry name" value="PBPb"/>
    <property type="match status" value="1"/>
</dbReference>
<dbReference type="Proteomes" id="UP001596109">
    <property type="component" value="Unassembled WGS sequence"/>
</dbReference>
<comment type="caution">
    <text evidence="7">The sequence shown here is derived from an EMBL/GenBank/DDBJ whole genome shotgun (WGS) entry which is preliminary data.</text>
</comment>
<organism evidence="7 8">
    <name type="scientific">Sporosarcina soli</name>
    <dbReference type="NCBI Taxonomy" id="334736"/>
    <lineage>
        <taxon>Bacteria</taxon>
        <taxon>Bacillati</taxon>
        <taxon>Bacillota</taxon>
        <taxon>Bacilli</taxon>
        <taxon>Bacillales</taxon>
        <taxon>Caryophanaceae</taxon>
        <taxon>Sporosarcina</taxon>
    </lineage>
</organism>
<accession>A0ABW0TNW3</accession>
<feature type="domain" description="Solute-binding protein family 3/N-terminal" evidence="6">
    <location>
        <begin position="35"/>
        <end position="258"/>
    </location>
</feature>
<dbReference type="PROSITE" id="PS51257">
    <property type="entry name" value="PROKAR_LIPOPROTEIN"/>
    <property type="match status" value="1"/>
</dbReference>
<dbReference type="PROSITE" id="PS01039">
    <property type="entry name" value="SBP_BACTERIAL_3"/>
    <property type="match status" value="1"/>
</dbReference>
<dbReference type="EMBL" id="JBHSNO010000008">
    <property type="protein sequence ID" value="MFC5590574.1"/>
    <property type="molecule type" value="Genomic_DNA"/>
</dbReference>
<dbReference type="Pfam" id="PF00497">
    <property type="entry name" value="SBP_bac_3"/>
    <property type="match status" value="1"/>
</dbReference>
<name>A0ABW0TNW3_9BACL</name>
<gene>
    <name evidence="7" type="ORF">ACFPRA_16835</name>
</gene>
<keyword evidence="3 5" id="KW-0732">Signal</keyword>
<dbReference type="PANTHER" id="PTHR35936">
    <property type="entry name" value="MEMBRANE-BOUND LYTIC MUREIN TRANSGLYCOSYLASE F"/>
    <property type="match status" value="1"/>
</dbReference>
<proteinExistence type="inferred from homology"/>
<evidence type="ECO:0000313" key="8">
    <source>
        <dbReference type="Proteomes" id="UP001596109"/>
    </source>
</evidence>
<dbReference type="SUPFAM" id="SSF53850">
    <property type="entry name" value="Periplasmic binding protein-like II"/>
    <property type="match status" value="1"/>
</dbReference>
<evidence type="ECO:0000256" key="5">
    <source>
        <dbReference type="SAM" id="SignalP"/>
    </source>
</evidence>
<evidence type="ECO:0000256" key="1">
    <source>
        <dbReference type="ARBA" id="ARBA00004196"/>
    </source>
</evidence>
<dbReference type="RefSeq" id="WP_381437597.1">
    <property type="nucleotide sequence ID" value="NZ_JBHSNO010000008.1"/>
</dbReference>
<evidence type="ECO:0000256" key="4">
    <source>
        <dbReference type="RuleBase" id="RU003744"/>
    </source>
</evidence>
<evidence type="ECO:0000256" key="3">
    <source>
        <dbReference type="ARBA" id="ARBA00022729"/>
    </source>
</evidence>
<evidence type="ECO:0000256" key="2">
    <source>
        <dbReference type="ARBA" id="ARBA00010333"/>
    </source>
</evidence>
<feature type="signal peptide" evidence="5">
    <location>
        <begin position="1"/>
        <end position="29"/>
    </location>
</feature>
<comment type="subcellular location">
    <subcellularLocation>
        <location evidence="1">Cell envelope</location>
    </subcellularLocation>
</comment>
<dbReference type="InterPro" id="IPR018313">
    <property type="entry name" value="SBP_3_CS"/>
</dbReference>
<dbReference type="InterPro" id="IPR001638">
    <property type="entry name" value="Solute-binding_3/MltF_N"/>
</dbReference>
<dbReference type="PANTHER" id="PTHR35936:SF19">
    <property type="entry name" value="AMINO-ACID-BINDING PROTEIN YXEM-RELATED"/>
    <property type="match status" value="1"/>
</dbReference>
<reference evidence="8" key="1">
    <citation type="journal article" date="2019" name="Int. J. Syst. Evol. Microbiol.">
        <title>The Global Catalogue of Microorganisms (GCM) 10K type strain sequencing project: providing services to taxonomists for standard genome sequencing and annotation.</title>
        <authorList>
            <consortium name="The Broad Institute Genomics Platform"/>
            <consortium name="The Broad Institute Genome Sequencing Center for Infectious Disease"/>
            <person name="Wu L."/>
            <person name="Ma J."/>
        </authorList>
    </citation>
    <scope>NUCLEOTIDE SEQUENCE [LARGE SCALE GENOMIC DNA]</scope>
    <source>
        <strain evidence="8">CGMCC 4.1434</strain>
    </source>
</reference>